<name>A0AAX6I1Q7_IRIPA</name>
<reference evidence="2" key="2">
    <citation type="submission" date="2023-04" db="EMBL/GenBank/DDBJ databases">
        <authorList>
            <person name="Bruccoleri R.E."/>
            <person name="Oakeley E.J."/>
            <person name="Faust A.-M."/>
            <person name="Dessus-Babus S."/>
            <person name="Altorfer M."/>
            <person name="Burckhardt D."/>
            <person name="Oertli M."/>
            <person name="Naumann U."/>
            <person name="Petersen F."/>
            <person name="Wong J."/>
        </authorList>
    </citation>
    <scope>NUCLEOTIDE SEQUENCE</scope>
    <source>
        <strain evidence="2">GSM-AAB239-AS_SAM_17_03QT</strain>
        <tissue evidence="2">Leaf</tissue>
    </source>
</reference>
<sequence>MIDDITPDELEDVENDLDDDRFLDDYR</sequence>
<evidence type="ECO:0000313" key="3">
    <source>
        <dbReference type="Proteomes" id="UP001140949"/>
    </source>
</evidence>
<evidence type="ECO:0000256" key="1">
    <source>
        <dbReference type="SAM" id="MobiDB-lite"/>
    </source>
</evidence>
<evidence type="ECO:0000313" key="2">
    <source>
        <dbReference type="EMBL" id="KAJ6847250.1"/>
    </source>
</evidence>
<gene>
    <name evidence="2" type="ORF">M6B38_281420</name>
</gene>
<feature type="region of interest" description="Disordered" evidence="1">
    <location>
        <begin position="1"/>
        <end position="27"/>
    </location>
</feature>
<dbReference type="Proteomes" id="UP001140949">
    <property type="component" value="Unassembled WGS sequence"/>
</dbReference>
<accession>A0AAX6I1Q7</accession>
<proteinExistence type="predicted"/>
<reference evidence="2" key="1">
    <citation type="journal article" date="2023" name="GigaByte">
        <title>Genome assembly of the bearded iris, Iris pallida Lam.</title>
        <authorList>
            <person name="Bruccoleri R.E."/>
            <person name="Oakeley E.J."/>
            <person name="Faust A.M.E."/>
            <person name="Altorfer M."/>
            <person name="Dessus-Babus S."/>
            <person name="Burckhardt D."/>
            <person name="Oertli M."/>
            <person name="Naumann U."/>
            <person name="Petersen F."/>
            <person name="Wong J."/>
        </authorList>
    </citation>
    <scope>NUCLEOTIDE SEQUENCE</scope>
    <source>
        <strain evidence="2">GSM-AAB239-AS_SAM_17_03QT</strain>
    </source>
</reference>
<dbReference type="EMBL" id="JANAVB010005596">
    <property type="protein sequence ID" value="KAJ6847250.1"/>
    <property type="molecule type" value="Genomic_DNA"/>
</dbReference>
<dbReference type="AlphaFoldDB" id="A0AAX6I1Q7"/>
<protein>
    <submittedName>
        <fullName evidence="2">Chaperonin CPN60-2, mitochondrial</fullName>
    </submittedName>
</protein>
<keyword evidence="3" id="KW-1185">Reference proteome</keyword>
<organism evidence="2 3">
    <name type="scientific">Iris pallida</name>
    <name type="common">Sweet iris</name>
    <dbReference type="NCBI Taxonomy" id="29817"/>
    <lineage>
        <taxon>Eukaryota</taxon>
        <taxon>Viridiplantae</taxon>
        <taxon>Streptophyta</taxon>
        <taxon>Embryophyta</taxon>
        <taxon>Tracheophyta</taxon>
        <taxon>Spermatophyta</taxon>
        <taxon>Magnoliopsida</taxon>
        <taxon>Liliopsida</taxon>
        <taxon>Asparagales</taxon>
        <taxon>Iridaceae</taxon>
        <taxon>Iridoideae</taxon>
        <taxon>Irideae</taxon>
        <taxon>Iris</taxon>
    </lineage>
</organism>
<comment type="caution">
    <text evidence="2">The sequence shown here is derived from an EMBL/GenBank/DDBJ whole genome shotgun (WGS) entry which is preliminary data.</text>
</comment>